<dbReference type="Proteomes" id="UP001055439">
    <property type="component" value="Chromosome 5"/>
</dbReference>
<dbReference type="PANTHER" id="PTHR35420:SF1">
    <property type="entry name" value="OS09G0480532 PROTEIN"/>
    <property type="match status" value="1"/>
</dbReference>
<evidence type="ECO:0000256" key="2">
    <source>
        <dbReference type="SAM" id="Phobius"/>
    </source>
</evidence>
<organism evidence="3 4">
    <name type="scientific">Musa troglodytarum</name>
    <name type="common">fe'i banana</name>
    <dbReference type="NCBI Taxonomy" id="320322"/>
    <lineage>
        <taxon>Eukaryota</taxon>
        <taxon>Viridiplantae</taxon>
        <taxon>Streptophyta</taxon>
        <taxon>Embryophyta</taxon>
        <taxon>Tracheophyta</taxon>
        <taxon>Spermatophyta</taxon>
        <taxon>Magnoliopsida</taxon>
        <taxon>Liliopsida</taxon>
        <taxon>Zingiberales</taxon>
        <taxon>Musaceae</taxon>
        <taxon>Musa</taxon>
    </lineage>
</organism>
<accession>A0A9E7G249</accession>
<dbReference type="AlphaFoldDB" id="A0A9E7G249"/>
<dbReference type="PANTHER" id="PTHR35420">
    <property type="entry name" value="OS02G0198500 PROTEIN"/>
    <property type="match status" value="1"/>
</dbReference>
<gene>
    <name evidence="3" type="ORF">MUK42_20283</name>
</gene>
<evidence type="ECO:0000313" key="4">
    <source>
        <dbReference type="Proteomes" id="UP001055439"/>
    </source>
</evidence>
<keyword evidence="2" id="KW-1133">Transmembrane helix</keyword>
<keyword evidence="2" id="KW-0812">Transmembrane</keyword>
<feature type="transmembrane region" description="Helical" evidence="2">
    <location>
        <begin position="25"/>
        <end position="46"/>
    </location>
</feature>
<name>A0A9E7G249_9LILI</name>
<dbReference type="EMBL" id="CP097507">
    <property type="protein sequence ID" value="URE05278.1"/>
    <property type="molecule type" value="Genomic_DNA"/>
</dbReference>
<dbReference type="OrthoDB" id="1731583at2759"/>
<feature type="region of interest" description="Disordered" evidence="1">
    <location>
        <begin position="77"/>
        <end position="99"/>
    </location>
</feature>
<keyword evidence="2" id="KW-0472">Membrane</keyword>
<sequence length="99" mass="9431">MARLLSFVPGDRSYGADSTSQMTGILFMLGLVAATISIMAVVLYNCGDSYETKPKPNKRGAAGAATAQMTVTASSGGGCGGGGGGGGCGGGGWSGGGGC</sequence>
<keyword evidence="4" id="KW-1185">Reference proteome</keyword>
<evidence type="ECO:0000313" key="3">
    <source>
        <dbReference type="EMBL" id="URE05278.1"/>
    </source>
</evidence>
<protein>
    <submittedName>
        <fullName evidence="3">Uncharacterized protein</fullName>
    </submittedName>
</protein>
<reference evidence="3" key="1">
    <citation type="submission" date="2022-05" db="EMBL/GenBank/DDBJ databases">
        <title>The Musa troglodytarum L. genome provides insights into the mechanism of non-climacteric behaviour and enrichment of carotenoids.</title>
        <authorList>
            <person name="Wang J."/>
        </authorList>
    </citation>
    <scope>NUCLEOTIDE SEQUENCE</scope>
    <source>
        <tissue evidence="3">Leaf</tissue>
    </source>
</reference>
<proteinExistence type="predicted"/>
<evidence type="ECO:0000256" key="1">
    <source>
        <dbReference type="SAM" id="MobiDB-lite"/>
    </source>
</evidence>